<dbReference type="Pfam" id="PF13445">
    <property type="entry name" value="zf-RING_UBOX"/>
    <property type="match status" value="1"/>
</dbReference>
<dbReference type="InterPro" id="IPR003879">
    <property type="entry name" value="Butyrophylin_SPRY"/>
</dbReference>
<dbReference type="Gene3D" id="2.60.120.920">
    <property type="match status" value="1"/>
</dbReference>
<evidence type="ECO:0000259" key="6">
    <source>
        <dbReference type="PROSITE" id="PS50119"/>
    </source>
</evidence>
<dbReference type="CDD" id="cd19769">
    <property type="entry name" value="Bbox2_TRIM16-like"/>
    <property type="match status" value="1"/>
</dbReference>
<organism evidence="8 9">
    <name type="scientific">Neogobius melanostomus</name>
    <name type="common">round goby</name>
    <dbReference type="NCBI Taxonomy" id="47308"/>
    <lineage>
        <taxon>Eukaryota</taxon>
        <taxon>Metazoa</taxon>
        <taxon>Chordata</taxon>
        <taxon>Craniata</taxon>
        <taxon>Vertebrata</taxon>
        <taxon>Euteleostomi</taxon>
        <taxon>Actinopterygii</taxon>
        <taxon>Neopterygii</taxon>
        <taxon>Teleostei</taxon>
        <taxon>Neoteleostei</taxon>
        <taxon>Acanthomorphata</taxon>
        <taxon>Gobiaria</taxon>
        <taxon>Gobiiformes</taxon>
        <taxon>Gobioidei</taxon>
        <taxon>Gobiidae</taxon>
        <taxon>Benthophilinae</taxon>
        <taxon>Neogobiini</taxon>
        <taxon>Neogobius</taxon>
    </lineage>
</organism>
<feature type="coiled-coil region" evidence="5">
    <location>
        <begin position="115"/>
        <end position="160"/>
    </location>
</feature>
<dbReference type="InterPro" id="IPR013083">
    <property type="entry name" value="Znf_RING/FYVE/PHD"/>
</dbReference>
<dbReference type="Gene3D" id="3.30.160.60">
    <property type="entry name" value="Classic Zinc Finger"/>
    <property type="match status" value="1"/>
</dbReference>
<dbReference type="SUPFAM" id="SSF57850">
    <property type="entry name" value="RING/U-box"/>
    <property type="match status" value="1"/>
</dbReference>
<name>A0A8C6TBB7_9GOBI</name>
<dbReference type="InterPro" id="IPR043136">
    <property type="entry name" value="B30.2/SPRY_sf"/>
</dbReference>
<dbReference type="CDD" id="cd13733">
    <property type="entry name" value="SPRY_PRY_C-I_1"/>
    <property type="match status" value="1"/>
</dbReference>
<dbReference type="PROSITE" id="PS50188">
    <property type="entry name" value="B302_SPRY"/>
    <property type="match status" value="1"/>
</dbReference>
<reference evidence="8" key="2">
    <citation type="submission" date="2025-09" db="UniProtKB">
        <authorList>
            <consortium name="Ensembl"/>
        </authorList>
    </citation>
    <scope>IDENTIFICATION</scope>
</reference>
<dbReference type="SMART" id="SM00336">
    <property type="entry name" value="BBOX"/>
    <property type="match status" value="1"/>
</dbReference>
<reference evidence="8" key="1">
    <citation type="submission" date="2025-08" db="UniProtKB">
        <authorList>
            <consortium name="Ensembl"/>
        </authorList>
    </citation>
    <scope>IDENTIFICATION</scope>
</reference>
<evidence type="ECO:0000256" key="2">
    <source>
        <dbReference type="ARBA" id="ARBA00022771"/>
    </source>
</evidence>
<dbReference type="InterPro" id="IPR027370">
    <property type="entry name" value="Znf-RING_euk"/>
</dbReference>
<dbReference type="AlphaFoldDB" id="A0A8C6TBB7"/>
<dbReference type="Gene3D" id="3.30.40.10">
    <property type="entry name" value="Zinc/RING finger domain, C3HC4 (zinc finger)"/>
    <property type="match status" value="1"/>
</dbReference>
<dbReference type="InterPro" id="IPR013320">
    <property type="entry name" value="ConA-like_dom_sf"/>
</dbReference>
<keyword evidence="9" id="KW-1185">Reference proteome</keyword>
<dbReference type="SMART" id="SM00449">
    <property type="entry name" value="SPRY"/>
    <property type="match status" value="1"/>
</dbReference>
<feature type="domain" description="B box-type" evidence="6">
    <location>
        <begin position="78"/>
        <end position="118"/>
    </location>
</feature>
<dbReference type="Pfam" id="PF13765">
    <property type="entry name" value="PRY"/>
    <property type="match status" value="1"/>
</dbReference>
<accession>A0A8C6TBB7</accession>
<evidence type="ECO:0000313" key="8">
    <source>
        <dbReference type="Ensembl" id="ENSNMLP00000019296.1"/>
    </source>
</evidence>
<dbReference type="Proteomes" id="UP000694523">
    <property type="component" value="Unplaced"/>
</dbReference>
<dbReference type="InterPro" id="IPR000315">
    <property type="entry name" value="Znf_B-box"/>
</dbReference>
<dbReference type="Pfam" id="PF25600">
    <property type="entry name" value="TRIM_CC"/>
    <property type="match status" value="1"/>
</dbReference>
<feature type="coiled-coil region" evidence="5">
    <location>
        <begin position="184"/>
        <end position="214"/>
    </location>
</feature>
<keyword evidence="2 4" id="KW-0863">Zinc-finger</keyword>
<dbReference type="Ensembl" id="ENSNMLT00000021678.1">
    <property type="protein sequence ID" value="ENSNMLP00000019296.1"/>
    <property type="gene ID" value="ENSNMLG00000012641.1"/>
</dbReference>
<feature type="domain" description="B30.2/SPRY" evidence="7">
    <location>
        <begin position="274"/>
        <end position="458"/>
    </location>
</feature>
<dbReference type="InterPro" id="IPR006574">
    <property type="entry name" value="PRY"/>
</dbReference>
<sequence length="462" mass="52421">VRHRGSLDSSEEQFLCSICLEVFSEPVSTPCGHNFSVCKCPLCNRSFSIRPELCVNTLLSEMVSQLKRHQLMEPVDDLEDRMCPTHDQPLMIYCSTDQKTICVVCSVREHKNHTIVSLEEALEQTVAENQRLVEQRRLKVQEITAALELSEREAQRETQQMVKVFSDIMESVQRCLDHHTKVMEQSLSKHKERAQALIQQLQQEMCELEKSSTEAQQLSLSTDPLHFLQRCPALPPAGLKDWSSVSFEPQTCEGSVTRALSELETSLSQKFNKVFTQLPPKDQLRRVQQFAVDVTLDPDTANPDLVLSKDLKQVHHTDVWRKELPDSPQSFSSGRFYFEVQVKGKTEWSLGVARESVNRKGQISVSPEDGFWTIILEDRDQYSARTDPPVPLSPQRPPQKVGVFVDYGAGLVSFYDVDSADLLYSFTNCSFREKLFPFFEPCPNEGGTNSAPLIISPLSEAH</sequence>
<evidence type="ECO:0000259" key="7">
    <source>
        <dbReference type="PROSITE" id="PS50188"/>
    </source>
</evidence>
<evidence type="ECO:0000256" key="4">
    <source>
        <dbReference type="PROSITE-ProRule" id="PRU00024"/>
    </source>
</evidence>
<dbReference type="Pfam" id="PF00622">
    <property type="entry name" value="SPRY"/>
    <property type="match status" value="1"/>
</dbReference>
<dbReference type="InterPro" id="IPR001870">
    <property type="entry name" value="B30.2/SPRY"/>
</dbReference>
<keyword evidence="1" id="KW-0479">Metal-binding</keyword>
<protein>
    <submittedName>
        <fullName evidence="8">Uncharacterized protein</fullName>
    </submittedName>
</protein>
<dbReference type="Pfam" id="PF00643">
    <property type="entry name" value="zf-B_box"/>
    <property type="match status" value="1"/>
</dbReference>
<dbReference type="PANTHER" id="PTHR24103">
    <property type="entry name" value="E3 UBIQUITIN-PROTEIN LIGASE TRIM"/>
    <property type="match status" value="1"/>
</dbReference>
<keyword evidence="5" id="KW-0175">Coiled coil</keyword>
<evidence type="ECO:0000256" key="3">
    <source>
        <dbReference type="ARBA" id="ARBA00022833"/>
    </source>
</evidence>
<dbReference type="SUPFAM" id="SSF49899">
    <property type="entry name" value="Concanavalin A-like lectins/glucanases"/>
    <property type="match status" value="1"/>
</dbReference>
<dbReference type="FunFam" id="2.60.120.920:FF:000004">
    <property type="entry name" value="Butyrophilin subfamily 1 member A1"/>
    <property type="match status" value="1"/>
</dbReference>
<dbReference type="PROSITE" id="PS50119">
    <property type="entry name" value="ZF_BBOX"/>
    <property type="match status" value="1"/>
</dbReference>
<dbReference type="InterPro" id="IPR050143">
    <property type="entry name" value="TRIM/RBCC"/>
</dbReference>
<evidence type="ECO:0000313" key="9">
    <source>
        <dbReference type="Proteomes" id="UP000694523"/>
    </source>
</evidence>
<proteinExistence type="predicted"/>
<evidence type="ECO:0000256" key="5">
    <source>
        <dbReference type="SAM" id="Coils"/>
    </source>
</evidence>
<evidence type="ECO:0000256" key="1">
    <source>
        <dbReference type="ARBA" id="ARBA00022723"/>
    </source>
</evidence>
<keyword evidence="3" id="KW-0862">Zinc</keyword>
<dbReference type="GO" id="GO:0008270">
    <property type="term" value="F:zinc ion binding"/>
    <property type="evidence" value="ECO:0007669"/>
    <property type="project" value="UniProtKB-KW"/>
</dbReference>
<dbReference type="InterPro" id="IPR003877">
    <property type="entry name" value="SPRY_dom"/>
</dbReference>
<dbReference type="SUPFAM" id="SSF57845">
    <property type="entry name" value="B-box zinc-binding domain"/>
    <property type="match status" value="1"/>
</dbReference>
<dbReference type="InterPro" id="IPR058030">
    <property type="entry name" value="TRIM8/14/16/25/29/45/65_CC"/>
</dbReference>
<dbReference type="PRINTS" id="PR01407">
    <property type="entry name" value="BUTYPHLNCDUF"/>
</dbReference>
<dbReference type="SMART" id="SM00589">
    <property type="entry name" value="PRY"/>
    <property type="match status" value="1"/>
</dbReference>